<feature type="transmembrane region" description="Helical" evidence="5">
    <location>
        <begin position="41"/>
        <end position="59"/>
    </location>
</feature>
<feature type="transmembrane region" description="Helical" evidence="5">
    <location>
        <begin position="331"/>
        <end position="354"/>
    </location>
</feature>
<dbReference type="InterPro" id="IPR051533">
    <property type="entry name" value="WaaL-like"/>
</dbReference>
<accession>A0ABR9UWC0</accession>
<evidence type="ECO:0000256" key="3">
    <source>
        <dbReference type="ARBA" id="ARBA00022989"/>
    </source>
</evidence>
<gene>
    <name evidence="7" type="ORF">IQ230_20005</name>
</gene>
<keyword evidence="3 5" id="KW-1133">Transmembrane helix</keyword>
<keyword evidence="2 5" id="KW-0812">Transmembrane</keyword>
<evidence type="ECO:0000256" key="2">
    <source>
        <dbReference type="ARBA" id="ARBA00022692"/>
    </source>
</evidence>
<protein>
    <submittedName>
        <fullName evidence="7">O-antigen ligase family protein</fullName>
    </submittedName>
</protein>
<dbReference type="RefSeq" id="WP_193934012.1">
    <property type="nucleotide sequence ID" value="NZ_CAWPMZ010000095.1"/>
</dbReference>
<evidence type="ECO:0000256" key="1">
    <source>
        <dbReference type="ARBA" id="ARBA00004141"/>
    </source>
</evidence>
<feature type="transmembrane region" description="Helical" evidence="5">
    <location>
        <begin position="12"/>
        <end position="29"/>
    </location>
</feature>
<feature type="transmembrane region" description="Helical" evidence="5">
    <location>
        <begin position="171"/>
        <end position="188"/>
    </location>
</feature>
<feature type="transmembrane region" description="Helical" evidence="5">
    <location>
        <begin position="129"/>
        <end position="151"/>
    </location>
</feature>
<dbReference type="Proteomes" id="UP000651156">
    <property type="component" value="Unassembled WGS sequence"/>
</dbReference>
<feature type="transmembrane region" description="Helical" evidence="5">
    <location>
        <begin position="366"/>
        <end position="386"/>
    </location>
</feature>
<proteinExistence type="predicted"/>
<keyword evidence="4 5" id="KW-0472">Membrane</keyword>
<evidence type="ECO:0000313" key="8">
    <source>
        <dbReference type="Proteomes" id="UP000651156"/>
    </source>
</evidence>
<feature type="transmembrane region" description="Helical" evidence="5">
    <location>
        <begin position="71"/>
        <end position="93"/>
    </location>
</feature>
<dbReference type="EMBL" id="JADEWN010000059">
    <property type="protein sequence ID" value="MBE9192592.1"/>
    <property type="molecule type" value="Genomic_DNA"/>
</dbReference>
<dbReference type="GO" id="GO:0016874">
    <property type="term" value="F:ligase activity"/>
    <property type="evidence" value="ECO:0007669"/>
    <property type="project" value="UniProtKB-KW"/>
</dbReference>
<keyword evidence="8" id="KW-1185">Reference proteome</keyword>
<organism evidence="7 8">
    <name type="scientific">Gloeocapsopsis crepidinum LEGE 06123</name>
    <dbReference type="NCBI Taxonomy" id="588587"/>
    <lineage>
        <taxon>Bacteria</taxon>
        <taxon>Bacillati</taxon>
        <taxon>Cyanobacteriota</taxon>
        <taxon>Cyanophyceae</taxon>
        <taxon>Oscillatoriophycideae</taxon>
        <taxon>Chroococcales</taxon>
        <taxon>Chroococcaceae</taxon>
        <taxon>Gloeocapsopsis</taxon>
    </lineage>
</organism>
<dbReference type="InterPro" id="IPR007016">
    <property type="entry name" value="O-antigen_ligase-rel_domated"/>
</dbReference>
<keyword evidence="7" id="KW-0436">Ligase</keyword>
<dbReference type="PANTHER" id="PTHR37422">
    <property type="entry name" value="TEICHURONIC ACID BIOSYNTHESIS PROTEIN TUAE"/>
    <property type="match status" value="1"/>
</dbReference>
<reference evidence="7 8" key="1">
    <citation type="submission" date="2020-10" db="EMBL/GenBank/DDBJ databases">
        <authorList>
            <person name="Castelo-Branco R."/>
            <person name="Eusebio N."/>
            <person name="Adriana R."/>
            <person name="Vieira A."/>
            <person name="Brugerolle De Fraissinette N."/>
            <person name="Rezende De Castro R."/>
            <person name="Schneider M.P."/>
            <person name="Vasconcelos V."/>
            <person name="Leao P.N."/>
        </authorList>
    </citation>
    <scope>NUCLEOTIDE SEQUENCE [LARGE SCALE GENOMIC DNA]</scope>
    <source>
        <strain evidence="7 8">LEGE 06123</strain>
    </source>
</reference>
<feature type="transmembrane region" description="Helical" evidence="5">
    <location>
        <begin position="240"/>
        <end position="259"/>
    </location>
</feature>
<dbReference type="PANTHER" id="PTHR37422:SF13">
    <property type="entry name" value="LIPOPOLYSACCHARIDE BIOSYNTHESIS PROTEIN PA4999-RELATED"/>
    <property type="match status" value="1"/>
</dbReference>
<evidence type="ECO:0000256" key="5">
    <source>
        <dbReference type="SAM" id="Phobius"/>
    </source>
</evidence>
<name>A0ABR9UWC0_9CHRO</name>
<sequence length="427" mass="48262">MKNFLKLAENSFTVIALILFTGGVLGVLLRPDGASAEGSALFQIIWFVVYAITAGLLLIRLKGFTKIPTNLNLDIALLLSIVAIGIALFSYYWSVVPSVTLRRSFALLGTSIFGVYFSVRYQPREQLRLLGWAFGLMVVLSFVFAIAIPRYGIDVFPHAGAWRGVFAQKNNLGRAMTLSTLVFLLLALDKTKYRWMAWSGFILSFALLILSTSKTSLLVCVTTLALLPLYAALRWRSTVFLPIFIISILVASAASILVVSEADTLLSLIGKDATLTGRTPLWEAVWVMILQRPWLGYGYNAFWLGWQSYSSFVWEFVRWTPPHGHNGILDLWLDLGFLGVAVFTMSLLFAFLKAIRNIRQNKRPEFLFPIMYLTVLLLFNVTYSTILSRNDIYWVLYIAVLLWKPLQQPVKELVDKSYKQTYPLKGY</sequence>
<feature type="transmembrane region" description="Helical" evidence="5">
    <location>
        <begin position="99"/>
        <end position="117"/>
    </location>
</feature>
<comment type="caution">
    <text evidence="7">The sequence shown here is derived from an EMBL/GenBank/DDBJ whole genome shotgun (WGS) entry which is preliminary data.</text>
</comment>
<evidence type="ECO:0000259" key="6">
    <source>
        <dbReference type="Pfam" id="PF04932"/>
    </source>
</evidence>
<comment type="subcellular location">
    <subcellularLocation>
        <location evidence="1">Membrane</location>
        <topology evidence="1">Multi-pass membrane protein</topology>
    </subcellularLocation>
</comment>
<evidence type="ECO:0000256" key="4">
    <source>
        <dbReference type="ARBA" id="ARBA00023136"/>
    </source>
</evidence>
<evidence type="ECO:0000313" key="7">
    <source>
        <dbReference type="EMBL" id="MBE9192592.1"/>
    </source>
</evidence>
<dbReference type="Pfam" id="PF04932">
    <property type="entry name" value="Wzy_C"/>
    <property type="match status" value="1"/>
</dbReference>
<feature type="domain" description="O-antigen ligase-related" evidence="6">
    <location>
        <begin position="201"/>
        <end position="343"/>
    </location>
</feature>